<proteinExistence type="predicted"/>
<name>A0A2N0P479_9GLOM</name>
<reference evidence="1 2" key="2">
    <citation type="submission" date="2017-09" db="EMBL/GenBank/DDBJ databases">
        <title>Extensive intraspecific genome diversity in a model arbuscular mycorrhizal fungus.</title>
        <authorList>
            <person name="Chen E.C."/>
            <person name="Morin E."/>
            <person name="Beaudet D."/>
            <person name="Noel J."/>
            <person name="Ndikumana S."/>
            <person name="Charron P."/>
            <person name="St-Onge C."/>
            <person name="Giorgi J."/>
            <person name="Grigoriev I.V."/>
            <person name="Roux C."/>
            <person name="Martin F.M."/>
            <person name="Corradi N."/>
        </authorList>
    </citation>
    <scope>NUCLEOTIDE SEQUENCE [LARGE SCALE GENOMIC DNA]</scope>
    <source>
        <strain evidence="1 2">A5</strain>
    </source>
</reference>
<comment type="caution">
    <text evidence="1">The sequence shown here is derived from an EMBL/GenBank/DDBJ whole genome shotgun (WGS) entry which is preliminary data.</text>
</comment>
<dbReference type="AlphaFoldDB" id="A0A2N0P479"/>
<accession>A0A2N0P479</accession>
<evidence type="ECO:0000313" key="1">
    <source>
        <dbReference type="EMBL" id="PKC01620.1"/>
    </source>
</evidence>
<reference evidence="1 2" key="1">
    <citation type="submission" date="2016-04" db="EMBL/GenBank/DDBJ databases">
        <title>Genome analyses suggest a sexual origin of heterokaryosis in a supposedly ancient asexual fungus.</title>
        <authorList>
            <person name="Ropars J."/>
            <person name="Sedzielewska K."/>
            <person name="Noel J."/>
            <person name="Charron P."/>
            <person name="Farinelli L."/>
            <person name="Marton T."/>
            <person name="Kruger M."/>
            <person name="Pelin A."/>
            <person name="Brachmann A."/>
            <person name="Corradi N."/>
        </authorList>
    </citation>
    <scope>NUCLEOTIDE SEQUENCE [LARGE SCALE GENOMIC DNA]</scope>
    <source>
        <strain evidence="1 2">A5</strain>
    </source>
</reference>
<gene>
    <name evidence="1" type="ORF">RhiirA5_381583</name>
</gene>
<protein>
    <submittedName>
        <fullName evidence="1">Uncharacterized protein</fullName>
    </submittedName>
</protein>
<evidence type="ECO:0000313" key="2">
    <source>
        <dbReference type="Proteomes" id="UP000232722"/>
    </source>
</evidence>
<dbReference type="VEuPathDB" id="FungiDB:FUN_003007"/>
<dbReference type="Proteomes" id="UP000232722">
    <property type="component" value="Unassembled WGS sequence"/>
</dbReference>
<organism evidence="1 2">
    <name type="scientific">Rhizophagus irregularis</name>
    <dbReference type="NCBI Taxonomy" id="588596"/>
    <lineage>
        <taxon>Eukaryota</taxon>
        <taxon>Fungi</taxon>
        <taxon>Fungi incertae sedis</taxon>
        <taxon>Mucoromycota</taxon>
        <taxon>Glomeromycotina</taxon>
        <taxon>Glomeromycetes</taxon>
        <taxon>Glomerales</taxon>
        <taxon>Glomeraceae</taxon>
        <taxon>Rhizophagus</taxon>
    </lineage>
</organism>
<dbReference type="EMBL" id="LLXJ01001557">
    <property type="protein sequence ID" value="PKC01620.1"/>
    <property type="molecule type" value="Genomic_DNA"/>
</dbReference>
<sequence length="127" mass="15369">MPSKISTIFYIHDSNERLMQEYTVKEIMAVSRISRLRLKILKGGCDMFKGEICSLRRYWLVFYYTFGIWQRFWDLAIIWNFDKGLGFRQRFWVLAIIWDLNKGLGFRQWFGISVMVWDSDDGLGFWQ</sequence>